<accession>A0A512ATA9</accession>
<dbReference type="InterPro" id="IPR001650">
    <property type="entry name" value="Helicase_C-like"/>
</dbReference>
<feature type="domain" description="Helicase C-terminal" evidence="3">
    <location>
        <begin position="971"/>
        <end position="1126"/>
    </location>
</feature>
<dbReference type="InterPro" id="IPR049730">
    <property type="entry name" value="SNF2/RAD54-like_C"/>
</dbReference>
<evidence type="ECO:0000313" key="5">
    <source>
        <dbReference type="Proteomes" id="UP000321532"/>
    </source>
</evidence>
<dbReference type="RefSeq" id="WP_146894963.1">
    <property type="nucleotide sequence ID" value="NZ_BJYS01000003.1"/>
</dbReference>
<dbReference type="InterPro" id="IPR013663">
    <property type="entry name" value="Helicase_SWF/SNF/SWI_bac"/>
</dbReference>
<dbReference type="Pfam" id="PF08455">
    <property type="entry name" value="SNF2_assoc"/>
    <property type="match status" value="1"/>
</dbReference>
<evidence type="ECO:0000256" key="1">
    <source>
        <dbReference type="ARBA" id="ARBA00022801"/>
    </source>
</evidence>
<evidence type="ECO:0000313" key="4">
    <source>
        <dbReference type="EMBL" id="GEO02920.1"/>
    </source>
</evidence>
<dbReference type="InterPro" id="IPR027417">
    <property type="entry name" value="P-loop_NTPase"/>
</dbReference>
<dbReference type="InterPro" id="IPR000330">
    <property type="entry name" value="SNF2_N"/>
</dbReference>
<evidence type="ECO:0008006" key="6">
    <source>
        <dbReference type="Google" id="ProtNLM"/>
    </source>
</evidence>
<dbReference type="Pfam" id="PF00271">
    <property type="entry name" value="Helicase_C"/>
    <property type="match status" value="1"/>
</dbReference>
<feature type="domain" description="Helicase ATP-binding" evidence="2">
    <location>
        <begin position="689"/>
        <end position="848"/>
    </location>
</feature>
<dbReference type="Proteomes" id="UP000321532">
    <property type="component" value="Unassembled WGS sequence"/>
</dbReference>
<proteinExistence type="predicted"/>
<dbReference type="SUPFAM" id="SSF52540">
    <property type="entry name" value="P-loop containing nucleoside triphosphate hydrolases"/>
    <property type="match status" value="2"/>
</dbReference>
<dbReference type="PROSITE" id="PS51194">
    <property type="entry name" value="HELICASE_CTER"/>
    <property type="match status" value="1"/>
</dbReference>
<dbReference type="Pfam" id="PF00176">
    <property type="entry name" value="SNF2-rel_dom"/>
    <property type="match status" value="1"/>
</dbReference>
<keyword evidence="1" id="KW-0378">Hydrolase</keyword>
<evidence type="ECO:0000259" key="3">
    <source>
        <dbReference type="PROSITE" id="PS51194"/>
    </source>
</evidence>
<comment type="caution">
    <text evidence="4">The sequence shown here is derived from an EMBL/GenBank/DDBJ whole genome shotgun (WGS) entry which is preliminary data.</text>
</comment>
<dbReference type="GO" id="GO:0005524">
    <property type="term" value="F:ATP binding"/>
    <property type="evidence" value="ECO:0007669"/>
    <property type="project" value="InterPro"/>
</dbReference>
<dbReference type="GO" id="GO:0016787">
    <property type="term" value="F:hydrolase activity"/>
    <property type="evidence" value="ECO:0007669"/>
    <property type="project" value="UniProtKB-KW"/>
</dbReference>
<gene>
    <name evidence="4" type="ORF">AAE02nite_05840</name>
</gene>
<dbReference type="OrthoDB" id="9760715at2"/>
<dbReference type="PROSITE" id="PS51192">
    <property type="entry name" value="HELICASE_ATP_BIND_1"/>
    <property type="match status" value="1"/>
</dbReference>
<name>A0A512ATA9_9BACT</name>
<dbReference type="SMART" id="SM00487">
    <property type="entry name" value="DEXDc"/>
    <property type="match status" value="1"/>
</dbReference>
<dbReference type="CDD" id="cd18793">
    <property type="entry name" value="SF2_C_SNF"/>
    <property type="match status" value="1"/>
</dbReference>
<dbReference type="AlphaFoldDB" id="A0A512ATA9"/>
<organism evidence="4 5">
    <name type="scientific">Adhaeribacter aerolatus</name>
    <dbReference type="NCBI Taxonomy" id="670289"/>
    <lineage>
        <taxon>Bacteria</taxon>
        <taxon>Pseudomonadati</taxon>
        <taxon>Bacteroidota</taxon>
        <taxon>Cytophagia</taxon>
        <taxon>Cytophagales</taxon>
        <taxon>Hymenobacteraceae</taxon>
        <taxon>Adhaeribacter</taxon>
    </lineage>
</organism>
<dbReference type="PANTHER" id="PTHR10799">
    <property type="entry name" value="SNF2/RAD54 HELICASE FAMILY"/>
    <property type="match status" value="1"/>
</dbReference>
<dbReference type="Gene3D" id="3.40.50.10810">
    <property type="entry name" value="Tandem AAA-ATPase domain"/>
    <property type="match status" value="1"/>
</dbReference>
<sequence>MPEKDPGTLNTASTNAHATDYLLAVSALAEVNYNFILQHTAAEAVSYIGSSYDIFPAYLQLNQGLFTSAGGGQRPEVKVVQFPTGLWLSCACTRPKNYLCEHQAQVLQALLTRPDFRVFFDAELRRNKILPVAQDYGLAAEKNLDKYFDLEYANKNITIKPRLKELLPVNPATQAILQEQLLPQPKPPVPPRTVATTPDKTYIVVIAEHKYYKHLYLELYQAGVTAGGKLKNPLQQINPADLIWLTENPEELKFFTAITKFQRSYEAEPGEADLAALKALVRNPLGFKFYQHNPNNNRASGNFTASSLVPVAVQSLPVNLVLDVVVKDNFYEITGTLTLLDQPYDLQHLAVQHEYFIQVKKNLYLLDNPDLLRIIRFFKKHNHKILIHESKFAEFRETVLASLESKIKVNYAYLKPATPKQIVDFGLAETREGIIYLSESEDFILLTPVMKYGPLEIPVLTHKQIYGTDARGQAFTLARDEEAEHNLVADILKQHPFFYEQLHQDCFYLHRDRFLEEGWFLDAFEAWHQANITVLGFKDLKNNRLNPHKAKISIQVTSGINWFDTTVKVKFGQQQASLKYLHQAIRNKSKFVQLGDGTQGLLPQEWLEKFARYLAVGEVAGEHIRTPKINYSVITELYEDEVLSQEVQTELIQYRQKLANFKALPEAEVPAGLHATLRGYQKQGLNWLSFLDEFNFGGCLADDMGLGKTIQVLAFLLAQRGRVKQNTNLVVVPTSLLFNWQDEVAKFAPSLKILTVYGATRIKNIAELNQYEIVLTSYGTLLSDIRVLKEYPFNYIILDESQNIKNPETERYRAVRLLQARNKLVLTGTPIENNTFDLYGQLSFACPGLLGNKRYFRDHYSTPIDKFKDSRRAAELQQKVSPFVLRRTKEQVAPELPDKTEMVIYCEMGAEQRRVYDAAEREIRDFISAQGDGEVLKNSMHVLTGLTQLRQICNSPALLTGGDYSLASSAKIETLLEQIQSKAPHHKILVFSQFVTMLELIKKELSARHIPFALLTGQTRDRAAAVNQFQDDANVRVFLISLKAGGTGLNLTRADYVYLVDPWWNPAVENQAIDRVYRIGQEKHVVAVRLICPNTVEEKIQKLQESKKALVKDLVKTDNVLLKSLSKRDLLGLFK</sequence>
<reference evidence="4 5" key="1">
    <citation type="submission" date="2019-07" db="EMBL/GenBank/DDBJ databases">
        <title>Whole genome shotgun sequence of Adhaeribacter aerolatus NBRC 106133.</title>
        <authorList>
            <person name="Hosoyama A."/>
            <person name="Uohara A."/>
            <person name="Ohji S."/>
            <person name="Ichikawa N."/>
        </authorList>
    </citation>
    <scope>NUCLEOTIDE SEQUENCE [LARGE SCALE GENOMIC DNA]</scope>
    <source>
        <strain evidence="4 5">NBRC 106133</strain>
    </source>
</reference>
<dbReference type="CDD" id="cd18012">
    <property type="entry name" value="DEXQc_arch_SWI2_SNF2"/>
    <property type="match status" value="1"/>
</dbReference>
<dbReference type="EMBL" id="BJYS01000003">
    <property type="protein sequence ID" value="GEO02920.1"/>
    <property type="molecule type" value="Genomic_DNA"/>
</dbReference>
<dbReference type="SMART" id="SM00490">
    <property type="entry name" value="HELICc"/>
    <property type="match status" value="1"/>
</dbReference>
<dbReference type="InterPro" id="IPR038718">
    <property type="entry name" value="SNF2-like_sf"/>
</dbReference>
<protein>
    <recommendedName>
        <fullName evidence="6">DNA helicase</fullName>
    </recommendedName>
</protein>
<evidence type="ECO:0000259" key="2">
    <source>
        <dbReference type="PROSITE" id="PS51192"/>
    </source>
</evidence>
<keyword evidence="5" id="KW-1185">Reference proteome</keyword>
<dbReference type="Gene3D" id="3.40.50.300">
    <property type="entry name" value="P-loop containing nucleotide triphosphate hydrolases"/>
    <property type="match status" value="1"/>
</dbReference>
<dbReference type="InterPro" id="IPR014001">
    <property type="entry name" value="Helicase_ATP-bd"/>
</dbReference>